<dbReference type="AlphaFoldDB" id="A0A414PY49"/>
<keyword evidence="2" id="KW-0813">Transport</keyword>
<dbReference type="GO" id="GO:0005886">
    <property type="term" value="C:plasma membrane"/>
    <property type="evidence" value="ECO:0007669"/>
    <property type="project" value="UniProtKB-SubCell"/>
</dbReference>
<comment type="caution">
    <text evidence="11">The sequence shown here is derived from an EMBL/GenBank/DDBJ whole genome shotgun (WGS) entry which is preliminary data.</text>
</comment>
<feature type="transmembrane region" description="Helical" evidence="10">
    <location>
        <begin position="134"/>
        <end position="154"/>
    </location>
</feature>
<dbReference type="NCBIfam" id="TIGR00797">
    <property type="entry name" value="matE"/>
    <property type="match status" value="1"/>
</dbReference>
<keyword evidence="4" id="KW-1003">Cell membrane</keyword>
<feature type="transmembrane region" description="Helical" evidence="10">
    <location>
        <begin position="234"/>
        <end position="259"/>
    </location>
</feature>
<dbReference type="GO" id="GO:0042910">
    <property type="term" value="F:xenobiotic transmembrane transporter activity"/>
    <property type="evidence" value="ECO:0007669"/>
    <property type="project" value="InterPro"/>
</dbReference>
<evidence type="ECO:0000256" key="9">
    <source>
        <dbReference type="ARBA" id="ARBA00031636"/>
    </source>
</evidence>
<feature type="transmembrane region" description="Helical" evidence="10">
    <location>
        <begin position="311"/>
        <end position="331"/>
    </location>
</feature>
<keyword evidence="6 10" id="KW-1133">Transmembrane helix</keyword>
<feature type="transmembrane region" description="Helical" evidence="10">
    <location>
        <begin position="97"/>
        <end position="114"/>
    </location>
</feature>
<dbReference type="PIRSF" id="PIRSF006603">
    <property type="entry name" value="DinF"/>
    <property type="match status" value="1"/>
</dbReference>
<keyword evidence="3" id="KW-0050">Antiport</keyword>
<dbReference type="InterPro" id="IPR050222">
    <property type="entry name" value="MATE_MdtK"/>
</dbReference>
<evidence type="ECO:0000256" key="10">
    <source>
        <dbReference type="SAM" id="Phobius"/>
    </source>
</evidence>
<feature type="transmembrane region" description="Helical" evidence="10">
    <location>
        <begin position="12"/>
        <end position="33"/>
    </location>
</feature>
<comment type="subcellular location">
    <subcellularLocation>
        <location evidence="1">Cell membrane</location>
        <topology evidence="1">Multi-pass membrane protein</topology>
    </subcellularLocation>
</comment>
<evidence type="ECO:0000313" key="11">
    <source>
        <dbReference type="EMBL" id="RHF73508.1"/>
    </source>
</evidence>
<reference evidence="11 12" key="1">
    <citation type="submission" date="2018-08" db="EMBL/GenBank/DDBJ databases">
        <title>A genome reference for cultivated species of the human gut microbiota.</title>
        <authorList>
            <person name="Zou Y."/>
            <person name="Xue W."/>
            <person name="Luo G."/>
        </authorList>
    </citation>
    <scope>NUCLEOTIDE SEQUENCE [LARGE SCALE GENOMIC DNA]</scope>
    <source>
        <strain evidence="11 12">AM25-1</strain>
    </source>
</reference>
<dbReference type="Pfam" id="PF01554">
    <property type="entry name" value="MatE"/>
    <property type="match status" value="2"/>
</dbReference>
<evidence type="ECO:0000256" key="1">
    <source>
        <dbReference type="ARBA" id="ARBA00004651"/>
    </source>
</evidence>
<feature type="transmembrane region" description="Helical" evidence="10">
    <location>
        <begin position="166"/>
        <end position="185"/>
    </location>
</feature>
<gene>
    <name evidence="11" type="ORF">DW663_04370</name>
</gene>
<name>A0A414PY49_FUSMR</name>
<protein>
    <recommendedName>
        <fullName evidence="9">Multidrug-efflux transporter</fullName>
    </recommendedName>
</protein>
<dbReference type="InterPro" id="IPR002528">
    <property type="entry name" value="MATE_fam"/>
</dbReference>
<evidence type="ECO:0000256" key="8">
    <source>
        <dbReference type="ARBA" id="ARBA00023136"/>
    </source>
</evidence>
<organism evidence="11 12">
    <name type="scientific">Fusobacterium mortiferum</name>
    <dbReference type="NCBI Taxonomy" id="850"/>
    <lineage>
        <taxon>Bacteria</taxon>
        <taxon>Fusobacteriati</taxon>
        <taxon>Fusobacteriota</taxon>
        <taxon>Fusobacteriia</taxon>
        <taxon>Fusobacteriales</taxon>
        <taxon>Fusobacteriaceae</taxon>
        <taxon>Fusobacterium</taxon>
    </lineage>
</organism>
<accession>A0A414PY49</accession>
<evidence type="ECO:0000256" key="4">
    <source>
        <dbReference type="ARBA" id="ARBA00022475"/>
    </source>
</evidence>
<dbReference type="InterPro" id="IPR048279">
    <property type="entry name" value="MdtK-like"/>
</dbReference>
<feature type="transmembrane region" description="Helical" evidence="10">
    <location>
        <begin position="58"/>
        <end position="77"/>
    </location>
</feature>
<keyword evidence="8 10" id="KW-0472">Membrane</keyword>
<dbReference type="Proteomes" id="UP000284676">
    <property type="component" value="Unassembled WGS sequence"/>
</dbReference>
<keyword evidence="7" id="KW-0406">Ion transport</keyword>
<sequence>MNDKVKTSRKKLYLSMIKLAIPLIISNFLQNLYNLADTYYMGKLGGIELATASFTSPITQMIIGAGTGFSLGGGVILSQTFGSKNIKKLVEVNTQLIVVNMVIAIIITVLSFGFCEKILVFSGATGVLLEKSSLYIKFIFLTIPMTFIVTAYTVIKNSKGKTSAPLHLITVSVILNIILNSFFIYKMNLGLKGIGIATVIANLLLCIYCLIDLSIKREIAREYLKFNKDIFKKILRLGFPSSLTTTTNSLSFILINIFVVKYGNDVLAAYGVGNRINNIIYVLVNGIGSSVAILVGHSIGAGKIKEIREILLAGIKIGLIVGIVSVIFLYWNLDIAVGILTSDEMIKYHSINYLKIMLISVIPWVIFQVLAGVFQGTGHTTFNMYCHVGRIWIFRVPFIYFLERILELKEYSIWYSMLLSNLCALLFSIFLYRKIDWKRRED</sequence>
<feature type="transmembrane region" description="Helical" evidence="10">
    <location>
        <begin position="191"/>
        <end position="213"/>
    </location>
</feature>
<dbReference type="GO" id="GO:0015297">
    <property type="term" value="F:antiporter activity"/>
    <property type="evidence" value="ECO:0007669"/>
    <property type="project" value="UniProtKB-KW"/>
</dbReference>
<proteinExistence type="predicted"/>
<dbReference type="PANTHER" id="PTHR43298">
    <property type="entry name" value="MULTIDRUG RESISTANCE PROTEIN NORM-RELATED"/>
    <property type="match status" value="1"/>
</dbReference>
<dbReference type="EMBL" id="QRHL01000004">
    <property type="protein sequence ID" value="RHF73508.1"/>
    <property type="molecule type" value="Genomic_DNA"/>
</dbReference>
<dbReference type="GeneID" id="62764281"/>
<evidence type="ECO:0000313" key="12">
    <source>
        <dbReference type="Proteomes" id="UP000284676"/>
    </source>
</evidence>
<dbReference type="PANTHER" id="PTHR43298:SF2">
    <property type="entry name" value="FMN_FAD EXPORTER YEEO-RELATED"/>
    <property type="match status" value="1"/>
</dbReference>
<evidence type="ECO:0000256" key="3">
    <source>
        <dbReference type="ARBA" id="ARBA00022449"/>
    </source>
</evidence>
<dbReference type="RefSeq" id="WP_005886828.1">
    <property type="nucleotide sequence ID" value="NZ_CABMMQ010000002.1"/>
</dbReference>
<feature type="transmembrane region" description="Helical" evidence="10">
    <location>
        <begin position="413"/>
        <end position="432"/>
    </location>
</feature>
<evidence type="ECO:0000256" key="2">
    <source>
        <dbReference type="ARBA" id="ARBA00022448"/>
    </source>
</evidence>
<evidence type="ECO:0000256" key="7">
    <source>
        <dbReference type="ARBA" id="ARBA00023065"/>
    </source>
</evidence>
<feature type="transmembrane region" description="Helical" evidence="10">
    <location>
        <begin position="279"/>
        <end position="299"/>
    </location>
</feature>
<dbReference type="GO" id="GO:0006811">
    <property type="term" value="P:monoatomic ion transport"/>
    <property type="evidence" value="ECO:0007669"/>
    <property type="project" value="UniProtKB-KW"/>
</dbReference>
<dbReference type="CDD" id="cd13138">
    <property type="entry name" value="MATE_yoeA_like"/>
    <property type="match status" value="1"/>
</dbReference>
<evidence type="ECO:0000256" key="5">
    <source>
        <dbReference type="ARBA" id="ARBA00022692"/>
    </source>
</evidence>
<feature type="transmembrane region" description="Helical" evidence="10">
    <location>
        <begin position="351"/>
        <end position="370"/>
    </location>
</feature>
<evidence type="ECO:0000256" key="6">
    <source>
        <dbReference type="ARBA" id="ARBA00022989"/>
    </source>
</evidence>
<keyword evidence="5 10" id="KW-0812">Transmembrane</keyword>